<organism evidence="1">
    <name type="scientific">bioreactor metagenome</name>
    <dbReference type="NCBI Taxonomy" id="1076179"/>
    <lineage>
        <taxon>unclassified sequences</taxon>
        <taxon>metagenomes</taxon>
        <taxon>ecological metagenomes</taxon>
    </lineage>
</organism>
<gene>
    <name evidence="1" type="ORF">SDC9_189350</name>
</gene>
<reference evidence="1" key="1">
    <citation type="submission" date="2019-08" db="EMBL/GenBank/DDBJ databases">
        <authorList>
            <person name="Kucharzyk K."/>
            <person name="Murdoch R.W."/>
            <person name="Higgins S."/>
            <person name="Loffler F."/>
        </authorList>
    </citation>
    <scope>NUCLEOTIDE SEQUENCE</scope>
</reference>
<comment type="caution">
    <text evidence="1">The sequence shown here is derived from an EMBL/GenBank/DDBJ whole genome shotgun (WGS) entry which is preliminary data.</text>
</comment>
<dbReference type="EMBL" id="VSSQ01099079">
    <property type="protein sequence ID" value="MPN41795.1"/>
    <property type="molecule type" value="Genomic_DNA"/>
</dbReference>
<name>A0A645HRW9_9ZZZZ</name>
<protein>
    <submittedName>
        <fullName evidence="1">Uncharacterized protein</fullName>
    </submittedName>
</protein>
<dbReference type="AlphaFoldDB" id="A0A645HRW9"/>
<proteinExistence type="predicted"/>
<accession>A0A645HRW9</accession>
<evidence type="ECO:0000313" key="1">
    <source>
        <dbReference type="EMBL" id="MPN41795.1"/>
    </source>
</evidence>
<sequence>MFPGIQDFLLRCHLAQFQSCCAGNNLKRRSRRIFTINHSVLHGVKGIIIDRFPVLFRNTAIEQIRIKRRPADHSQDFARFGIDGNRRAGFRIDIP</sequence>